<dbReference type="Pfam" id="PF00106">
    <property type="entry name" value="adh_short"/>
    <property type="match status" value="1"/>
</dbReference>
<evidence type="ECO:0000313" key="5">
    <source>
        <dbReference type="EMBL" id="KAK0717975.1"/>
    </source>
</evidence>
<sequence length="332" mass="36271">MPPSPSFSSSWTQFRPPKPTFTEKDLPDLRGKTYIVTGANSGLGKEVARVLYSKNAKVYAAARFPEKADAAIEEIKKAAPDSAGELIFLHLDLADLNQVKTATQEFLSREDRLHVLFNNAGVMGSDVKTPVRTAHGHEITLGINCVGTLLFTQLLTPTLAVTAASSPPASVRVVWLASFGVELYGEKDVGLPTDNLDYHRPVPGMDRYGLSKVGVWALGVEYARRHRADGIVSVPINPGNLRTELAREKTALFRFLVTPICYPPPMGAATELFAALSPDVTMEKSGSWVIPFGRFGNLRPDLLNAAKLEDEGGTGGTAKFWEWTEEQIKEYL</sequence>
<organism evidence="5 6">
    <name type="scientific">Lasiosphaeria miniovina</name>
    <dbReference type="NCBI Taxonomy" id="1954250"/>
    <lineage>
        <taxon>Eukaryota</taxon>
        <taxon>Fungi</taxon>
        <taxon>Dikarya</taxon>
        <taxon>Ascomycota</taxon>
        <taxon>Pezizomycotina</taxon>
        <taxon>Sordariomycetes</taxon>
        <taxon>Sordariomycetidae</taxon>
        <taxon>Sordariales</taxon>
        <taxon>Lasiosphaeriaceae</taxon>
        <taxon>Lasiosphaeria</taxon>
    </lineage>
</organism>
<dbReference type="SUPFAM" id="SSF51735">
    <property type="entry name" value="NAD(P)-binding Rossmann-fold domains"/>
    <property type="match status" value="1"/>
</dbReference>
<reference evidence="5" key="1">
    <citation type="submission" date="2023-06" db="EMBL/GenBank/DDBJ databases">
        <title>Genome-scale phylogeny and comparative genomics of the fungal order Sordariales.</title>
        <authorList>
            <consortium name="Lawrence Berkeley National Laboratory"/>
            <person name="Hensen N."/>
            <person name="Bonometti L."/>
            <person name="Westerberg I."/>
            <person name="Brannstrom I.O."/>
            <person name="Guillou S."/>
            <person name="Cros-Aarteil S."/>
            <person name="Calhoun S."/>
            <person name="Haridas S."/>
            <person name="Kuo A."/>
            <person name="Mondo S."/>
            <person name="Pangilinan J."/>
            <person name="Riley R."/>
            <person name="LaButti K."/>
            <person name="Andreopoulos B."/>
            <person name="Lipzen A."/>
            <person name="Chen C."/>
            <person name="Yanf M."/>
            <person name="Daum C."/>
            <person name="Ng V."/>
            <person name="Clum A."/>
            <person name="Steindorff A."/>
            <person name="Ohm R."/>
            <person name="Martin F."/>
            <person name="Silar P."/>
            <person name="Natvig D."/>
            <person name="Lalanne C."/>
            <person name="Gautier V."/>
            <person name="Ament-velasquez S.L."/>
            <person name="Kruys A."/>
            <person name="Hutchinson M.I."/>
            <person name="Powell A.J."/>
            <person name="Barry K."/>
            <person name="Miller A.N."/>
            <person name="Grigoriev I.V."/>
            <person name="Debuchy R."/>
            <person name="Gladieux P."/>
            <person name="Thoren M.H."/>
            <person name="Johannesson H."/>
        </authorList>
    </citation>
    <scope>NUCLEOTIDE SEQUENCE</scope>
    <source>
        <strain evidence="5">SMH2392-1A</strain>
    </source>
</reference>
<dbReference type="GO" id="GO:0016491">
    <property type="term" value="F:oxidoreductase activity"/>
    <property type="evidence" value="ECO:0007669"/>
    <property type="project" value="UniProtKB-KW"/>
</dbReference>
<name>A0AA40ALG8_9PEZI</name>
<dbReference type="PRINTS" id="PR00081">
    <property type="entry name" value="GDHRDH"/>
</dbReference>
<feature type="compositionally biased region" description="Polar residues" evidence="4">
    <location>
        <begin position="1"/>
        <end position="13"/>
    </location>
</feature>
<comment type="similarity">
    <text evidence="1">Belongs to the short-chain dehydrogenases/reductases (SDR) family.</text>
</comment>
<dbReference type="GeneID" id="85320940"/>
<protein>
    <submittedName>
        <fullName evidence="5">Estradiol 17 beta-dehydrogenase</fullName>
    </submittedName>
</protein>
<evidence type="ECO:0000313" key="6">
    <source>
        <dbReference type="Proteomes" id="UP001172101"/>
    </source>
</evidence>
<keyword evidence="2" id="KW-0521">NADP</keyword>
<dbReference type="EMBL" id="JAUIRO010000004">
    <property type="protein sequence ID" value="KAK0717975.1"/>
    <property type="molecule type" value="Genomic_DNA"/>
</dbReference>
<dbReference type="AlphaFoldDB" id="A0AA40ALG8"/>
<dbReference type="PANTHER" id="PTHR24320:SF236">
    <property type="entry name" value="SHORT-CHAIN DEHYDROGENASE-RELATED"/>
    <property type="match status" value="1"/>
</dbReference>
<dbReference type="PANTHER" id="PTHR24320">
    <property type="entry name" value="RETINOL DEHYDROGENASE"/>
    <property type="match status" value="1"/>
</dbReference>
<dbReference type="RefSeq" id="XP_060296768.1">
    <property type="nucleotide sequence ID" value="XM_060437670.1"/>
</dbReference>
<dbReference type="Gene3D" id="3.40.50.720">
    <property type="entry name" value="NAD(P)-binding Rossmann-like Domain"/>
    <property type="match status" value="1"/>
</dbReference>
<evidence type="ECO:0000256" key="4">
    <source>
        <dbReference type="SAM" id="MobiDB-lite"/>
    </source>
</evidence>
<evidence type="ECO:0000256" key="3">
    <source>
        <dbReference type="ARBA" id="ARBA00023002"/>
    </source>
</evidence>
<dbReference type="Proteomes" id="UP001172101">
    <property type="component" value="Unassembled WGS sequence"/>
</dbReference>
<dbReference type="InterPro" id="IPR002347">
    <property type="entry name" value="SDR_fam"/>
</dbReference>
<keyword evidence="6" id="KW-1185">Reference proteome</keyword>
<comment type="caution">
    <text evidence="5">The sequence shown here is derived from an EMBL/GenBank/DDBJ whole genome shotgun (WGS) entry which is preliminary data.</text>
</comment>
<proteinExistence type="inferred from homology"/>
<evidence type="ECO:0000256" key="1">
    <source>
        <dbReference type="ARBA" id="ARBA00006484"/>
    </source>
</evidence>
<dbReference type="InterPro" id="IPR036291">
    <property type="entry name" value="NAD(P)-bd_dom_sf"/>
</dbReference>
<keyword evidence="3" id="KW-0560">Oxidoreductase</keyword>
<accession>A0AA40ALG8</accession>
<gene>
    <name evidence="5" type="ORF">B0T26DRAFT_644979</name>
</gene>
<evidence type="ECO:0000256" key="2">
    <source>
        <dbReference type="ARBA" id="ARBA00022857"/>
    </source>
</evidence>
<feature type="region of interest" description="Disordered" evidence="4">
    <location>
        <begin position="1"/>
        <end position="23"/>
    </location>
</feature>